<dbReference type="Pfam" id="PF08963">
    <property type="entry name" value="DUF1878"/>
    <property type="match status" value="1"/>
</dbReference>
<dbReference type="SUPFAM" id="SSF109915">
    <property type="entry name" value="Hypothetical protein YhaI"/>
    <property type="match status" value="1"/>
</dbReference>
<dbReference type="RefSeq" id="WP_226539334.1">
    <property type="nucleotide sequence ID" value="NZ_CP129013.1"/>
</dbReference>
<evidence type="ECO:0000256" key="1">
    <source>
        <dbReference type="SAM" id="Coils"/>
    </source>
</evidence>
<dbReference type="InterPro" id="IPR015058">
    <property type="entry name" value="DUF1878"/>
</dbReference>
<organism evidence="2 3">
    <name type="scientific">Bacillus carboniphilus</name>
    <dbReference type="NCBI Taxonomy" id="86663"/>
    <lineage>
        <taxon>Bacteria</taxon>
        <taxon>Bacillati</taxon>
        <taxon>Bacillota</taxon>
        <taxon>Bacilli</taxon>
        <taxon>Bacillales</taxon>
        <taxon>Bacillaceae</taxon>
        <taxon>Bacillus</taxon>
    </lineage>
</organism>
<protein>
    <submittedName>
        <fullName evidence="2">DUF1878 family protein</fullName>
    </submittedName>
</protein>
<sequence>MNQLEERIQTLEYYQQLFLQMIEGGAYPFYHLVIKKNVTKSEVEQLFSLCEDLEEELGKQRAQGYVVFTSLLTLFEKQLPTALPVDETMNSLKDQGLFVDLMTELMKWKHQ</sequence>
<dbReference type="Gene3D" id="1.10.3750.10">
    <property type="entry name" value="YhaI-like"/>
    <property type="match status" value="1"/>
</dbReference>
<name>A0ABY9JWN6_9BACI</name>
<evidence type="ECO:0000313" key="2">
    <source>
        <dbReference type="EMBL" id="WLR42840.1"/>
    </source>
</evidence>
<keyword evidence="3" id="KW-1185">Reference proteome</keyword>
<reference evidence="2 3" key="1">
    <citation type="submission" date="2023-06" db="EMBL/GenBank/DDBJ databases">
        <title>Five Gram-positive bacteria isolated from mangrove sediments in Shenzhen, Guangdong, China.</title>
        <authorList>
            <person name="Yu S."/>
            <person name="Zheng W."/>
            <person name="Huang Y."/>
        </authorList>
    </citation>
    <scope>NUCLEOTIDE SEQUENCE [LARGE SCALE GENOMIC DNA]</scope>
    <source>
        <strain evidence="2 3">SaN35-3</strain>
    </source>
</reference>
<dbReference type="InterPro" id="IPR035945">
    <property type="entry name" value="YhaI-like_sf"/>
</dbReference>
<evidence type="ECO:0000313" key="3">
    <source>
        <dbReference type="Proteomes" id="UP001197974"/>
    </source>
</evidence>
<dbReference type="EMBL" id="CP129013">
    <property type="protein sequence ID" value="WLR42840.1"/>
    <property type="molecule type" value="Genomic_DNA"/>
</dbReference>
<gene>
    <name evidence="2" type="ORF">LC087_00945</name>
</gene>
<keyword evidence="1" id="KW-0175">Coiled coil</keyword>
<accession>A0ABY9JWN6</accession>
<feature type="coiled-coil region" evidence="1">
    <location>
        <begin position="36"/>
        <end position="63"/>
    </location>
</feature>
<dbReference type="Proteomes" id="UP001197974">
    <property type="component" value="Chromosome"/>
</dbReference>
<proteinExistence type="predicted"/>